<evidence type="ECO:0000256" key="6">
    <source>
        <dbReference type="ARBA" id="ARBA00043913"/>
    </source>
</evidence>
<name>G9ME41_HYPVG</name>
<evidence type="ECO:0000256" key="1">
    <source>
        <dbReference type="ARBA" id="ARBA00022574"/>
    </source>
</evidence>
<dbReference type="RefSeq" id="XP_013961540.1">
    <property type="nucleotide sequence ID" value="XM_014106065.1"/>
</dbReference>
<dbReference type="GeneID" id="25787559"/>
<dbReference type="Proteomes" id="UP000007115">
    <property type="component" value="Unassembled WGS sequence"/>
</dbReference>
<accession>G9ME41</accession>
<feature type="non-terminal residue" evidence="9">
    <location>
        <position position="971"/>
    </location>
</feature>
<dbReference type="AlphaFoldDB" id="G9ME41"/>
<keyword evidence="1 7" id="KW-0853">WD repeat</keyword>
<feature type="repeat" description="WD" evidence="7">
    <location>
        <begin position="575"/>
        <end position="616"/>
    </location>
</feature>
<dbReference type="PROSITE" id="PS00678">
    <property type="entry name" value="WD_REPEATS_1"/>
    <property type="match status" value="2"/>
</dbReference>
<protein>
    <recommendedName>
        <fullName evidence="5">Mitochondrial division protein 1</fullName>
    </recommendedName>
</protein>
<dbReference type="eggNOG" id="KOG0266">
    <property type="taxonomic scope" value="Eukaryota"/>
</dbReference>
<dbReference type="Pfam" id="PF24883">
    <property type="entry name" value="NPHP3_N"/>
    <property type="match status" value="1"/>
</dbReference>
<dbReference type="SUPFAM" id="SSF50978">
    <property type="entry name" value="WD40 repeat-like"/>
    <property type="match status" value="1"/>
</dbReference>
<dbReference type="InterPro" id="IPR056884">
    <property type="entry name" value="NPHP3-like_N"/>
</dbReference>
<dbReference type="Gene3D" id="3.40.50.300">
    <property type="entry name" value="P-loop containing nucleotide triphosphate hydrolases"/>
    <property type="match status" value="1"/>
</dbReference>
<feature type="repeat" description="WD" evidence="7">
    <location>
        <begin position="655"/>
        <end position="696"/>
    </location>
</feature>
<proteinExistence type="inferred from homology"/>
<feature type="repeat" description="WD" evidence="7">
    <location>
        <begin position="870"/>
        <end position="910"/>
    </location>
</feature>
<reference evidence="9 10" key="1">
    <citation type="journal article" date="2011" name="Genome Biol.">
        <title>Comparative genome sequence analysis underscores mycoparasitism as the ancestral life style of Trichoderma.</title>
        <authorList>
            <person name="Kubicek C.P."/>
            <person name="Herrera-Estrella A."/>
            <person name="Seidl-Seiboth V."/>
            <person name="Martinez D.A."/>
            <person name="Druzhinina I.S."/>
            <person name="Thon M."/>
            <person name="Zeilinger S."/>
            <person name="Casas-Flores S."/>
            <person name="Horwitz B.A."/>
            <person name="Mukherjee P.K."/>
            <person name="Mukherjee M."/>
            <person name="Kredics L."/>
            <person name="Alcaraz L.D."/>
            <person name="Aerts A."/>
            <person name="Antal Z."/>
            <person name="Atanasova L."/>
            <person name="Cervantes-Badillo M.G."/>
            <person name="Challacombe J."/>
            <person name="Chertkov O."/>
            <person name="McCluskey K."/>
            <person name="Coulpier F."/>
            <person name="Deshpande N."/>
            <person name="von Doehren H."/>
            <person name="Ebbole D.J."/>
            <person name="Esquivel-Naranjo E.U."/>
            <person name="Fekete E."/>
            <person name="Flipphi M."/>
            <person name="Glaser F."/>
            <person name="Gomez-Rodriguez E.Y."/>
            <person name="Gruber S."/>
            <person name="Han C."/>
            <person name="Henrissat B."/>
            <person name="Hermosa R."/>
            <person name="Hernandez-Onate M."/>
            <person name="Karaffa L."/>
            <person name="Kosti I."/>
            <person name="Le Crom S."/>
            <person name="Lindquist E."/>
            <person name="Lucas S."/>
            <person name="Luebeck M."/>
            <person name="Luebeck P.S."/>
            <person name="Margeot A."/>
            <person name="Metz B."/>
            <person name="Misra M."/>
            <person name="Nevalainen H."/>
            <person name="Omann M."/>
            <person name="Packer N."/>
            <person name="Perrone G."/>
            <person name="Uresti-Rivera E.E."/>
            <person name="Salamov A."/>
            <person name="Schmoll M."/>
            <person name="Seiboth B."/>
            <person name="Shapiro H."/>
            <person name="Sukno S."/>
            <person name="Tamayo-Ramos J.A."/>
            <person name="Tisch D."/>
            <person name="Wiest A."/>
            <person name="Wilkinson H.H."/>
            <person name="Zhang M."/>
            <person name="Coutinho P.M."/>
            <person name="Kenerley C.M."/>
            <person name="Monte E."/>
            <person name="Baker S.E."/>
            <person name="Grigoriev I.V."/>
        </authorList>
    </citation>
    <scope>NUCLEOTIDE SEQUENCE [LARGE SCALE GENOMIC DNA]</scope>
    <source>
        <strain evidence="10">Gv29-8 / FGSC 10586</strain>
    </source>
</reference>
<evidence type="ECO:0000256" key="3">
    <source>
        <dbReference type="ARBA" id="ARBA00023054"/>
    </source>
</evidence>
<dbReference type="STRING" id="413071.G9ME41"/>
<dbReference type="PANTHER" id="PTHR22847:SF637">
    <property type="entry name" value="WD REPEAT DOMAIN 5B"/>
    <property type="match status" value="1"/>
</dbReference>
<evidence type="ECO:0000259" key="8">
    <source>
        <dbReference type="PROSITE" id="PS50837"/>
    </source>
</evidence>
<organism evidence="9 10">
    <name type="scientific">Hypocrea virens (strain Gv29-8 / FGSC 10586)</name>
    <name type="common">Gliocladium virens</name>
    <name type="synonym">Trichoderma virens</name>
    <dbReference type="NCBI Taxonomy" id="413071"/>
    <lineage>
        <taxon>Eukaryota</taxon>
        <taxon>Fungi</taxon>
        <taxon>Dikarya</taxon>
        <taxon>Ascomycota</taxon>
        <taxon>Pezizomycotina</taxon>
        <taxon>Sordariomycetes</taxon>
        <taxon>Hypocreomycetidae</taxon>
        <taxon>Hypocreales</taxon>
        <taxon>Hypocreaceae</taxon>
        <taxon>Trichoderma</taxon>
    </lineage>
</organism>
<sequence>QCLRDLRITDPRDDKSRIQKRGLLRDSYYWVFENETFKAWRNDTQGRILWINGDPGKGKTMLLCGIIDELMPKTKLAESTDQTTNNTLLSFFFCQGTNAYLNNATAVLRGLIYLLIIQEPSLISHIKEKHNHAGKSLFEDSNAWVALLKIFLAILQDLKAKEKELVLIIDALDECETDLFELLDVILQQFPFPHIRYIISSRNIIDIRETFEPYIQVHQKILNLNLEQNTLYISEAIDVYIKHSISNLLSIRDDSDLRDKLHRIIQQKAHGTFLWVSLVMKELKKVRQWDLMMVVEEFPEGLAALYKRMISQVNELKRGNAEHCRNILSTILTAYYPLNLAELGVLVNIPSHISERLESITELVIMCGSFLTLNNGNVYFIHQSAKDFLSTEIFSTGVTQRHINIFKRSIELISKLPKNIFCLPDFGPRPKDAQPPNPNPLASMKYPCFYWVNHLCDTYATSSKDERQLILSETLEPFLKTHLLRWIESLSLLDGVPEGLRSIRKLLHKAWLLSAIEKFILSNGSIISQAPLQVYGSALIFSPMSSELKATQWDERLSFIRGFQGLRTTVFLQSIKGHTGKITALAFSPDGETLASKSKDETICFWDVATGVLKETVECHCDGASAIAFSPDNKTLMLATFGNPTLGRDAETGEFQKDSDGITAFSFSSDRETLASGLRNGSILIWDATTGMYQRTIKSFFGKPETIAFSPDSRRIASGFTSRIWLFDATTRKYLMAIDETTRGAGAIAFCQDNKRLVVGMMDNSIRVYDIARDVSARTLMSGGDSAIAISPDNKILASASDDYIIRLWDATMGIQEEHMQEEDPRNYPRDAICETAISPDGKILASTKVHPNDIVQLWDLATRTCQELDPGRSLEVTAIAFSPDSKTLASGSDLEIRLWDVVTGACRQTLTNFKYTQILAIGFSPDGKKLAVGLRFGIMMLLDVMTGKPRPSLQRYSSVAFSPDGTRLAS</sequence>
<feature type="domain" description="NACHT" evidence="8">
    <location>
        <begin position="47"/>
        <end position="202"/>
    </location>
</feature>
<dbReference type="Gene3D" id="2.130.10.10">
    <property type="entry name" value="YVTN repeat-like/Quinoprotein amine dehydrogenase"/>
    <property type="match status" value="3"/>
</dbReference>
<keyword evidence="2" id="KW-0677">Repeat</keyword>
<evidence type="ECO:0000313" key="10">
    <source>
        <dbReference type="Proteomes" id="UP000007115"/>
    </source>
</evidence>
<dbReference type="InterPro" id="IPR007111">
    <property type="entry name" value="NACHT_NTPase"/>
</dbReference>
<evidence type="ECO:0000256" key="7">
    <source>
        <dbReference type="PROSITE-ProRule" id="PRU00221"/>
    </source>
</evidence>
<dbReference type="PANTHER" id="PTHR22847">
    <property type="entry name" value="WD40 REPEAT PROTEIN"/>
    <property type="match status" value="1"/>
</dbReference>
<dbReference type="Pfam" id="PF00400">
    <property type="entry name" value="WD40"/>
    <property type="match status" value="5"/>
</dbReference>
<dbReference type="OMA" id="KATQWDE"/>
<dbReference type="InParanoid" id="G9ME41"/>
<dbReference type="HOGENOM" id="CLU_000288_6_16_1"/>
<evidence type="ECO:0000256" key="5">
    <source>
        <dbReference type="ARBA" id="ARBA00039789"/>
    </source>
</evidence>
<dbReference type="PROSITE" id="PS50082">
    <property type="entry name" value="WD_REPEATS_2"/>
    <property type="match status" value="4"/>
</dbReference>
<evidence type="ECO:0000256" key="4">
    <source>
        <dbReference type="ARBA" id="ARBA00038415"/>
    </source>
</evidence>
<dbReference type="VEuPathDB" id="FungiDB:TRIVIDRAFT_132350"/>
<dbReference type="InterPro" id="IPR019775">
    <property type="entry name" value="WD40_repeat_CS"/>
</dbReference>
<dbReference type="InterPro" id="IPR001680">
    <property type="entry name" value="WD40_rpt"/>
</dbReference>
<dbReference type="eggNOG" id="KOG0263">
    <property type="taxonomic scope" value="Eukaryota"/>
</dbReference>
<feature type="non-terminal residue" evidence="9">
    <location>
        <position position="1"/>
    </location>
</feature>
<comment type="function">
    <text evidence="6">Involved in mitochondrial fission. Acts as an adapter protein required to form mitochondrial fission complexes. Formation of these complexes is required to promote constriction and fission of the mitochondrial compartment at a late step in mitochondrial division.</text>
</comment>
<dbReference type="OrthoDB" id="538223at2759"/>
<dbReference type="InterPro" id="IPR036322">
    <property type="entry name" value="WD40_repeat_dom_sf"/>
</dbReference>
<evidence type="ECO:0000313" key="9">
    <source>
        <dbReference type="EMBL" id="EHK27336.1"/>
    </source>
</evidence>
<keyword evidence="3" id="KW-0175">Coiled coil</keyword>
<comment type="caution">
    <text evidence="9">The sequence shown here is derived from an EMBL/GenBank/DDBJ whole genome shotgun (WGS) entry which is preliminary data.</text>
</comment>
<dbReference type="InterPro" id="IPR015943">
    <property type="entry name" value="WD40/YVTN_repeat-like_dom_sf"/>
</dbReference>
<dbReference type="GO" id="GO:1990234">
    <property type="term" value="C:transferase complex"/>
    <property type="evidence" value="ECO:0007669"/>
    <property type="project" value="UniProtKB-ARBA"/>
</dbReference>
<gene>
    <name evidence="9" type="ORF">TRIVIDRAFT_132350</name>
</gene>
<dbReference type="SMART" id="SM00320">
    <property type="entry name" value="WD40"/>
    <property type="match status" value="7"/>
</dbReference>
<keyword evidence="10" id="KW-1185">Reference proteome</keyword>
<dbReference type="CDD" id="cd00200">
    <property type="entry name" value="WD40"/>
    <property type="match status" value="1"/>
</dbReference>
<comment type="similarity">
    <text evidence="4">Belongs to the WD repeat MDV1/CAF4 family.</text>
</comment>
<dbReference type="PROSITE" id="PS50837">
    <property type="entry name" value="NACHT"/>
    <property type="match status" value="1"/>
</dbReference>
<dbReference type="SUPFAM" id="SSF52540">
    <property type="entry name" value="P-loop containing nucleoside triphosphate hydrolases"/>
    <property type="match status" value="1"/>
</dbReference>
<dbReference type="PROSITE" id="PS50294">
    <property type="entry name" value="WD_REPEATS_REGION"/>
    <property type="match status" value="2"/>
</dbReference>
<dbReference type="EMBL" id="ABDF02000001">
    <property type="protein sequence ID" value="EHK27336.1"/>
    <property type="molecule type" value="Genomic_DNA"/>
</dbReference>
<evidence type="ECO:0000256" key="2">
    <source>
        <dbReference type="ARBA" id="ARBA00022737"/>
    </source>
</evidence>
<dbReference type="InterPro" id="IPR027417">
    <property type="entry name" value="P-loop_NTPase"/>
</dbReference>
<feature type="repeat" description="WD" evidence="7">
    <location>
        <begin position="787"/>
        <end position="810"/>
    </location>
</feature>